<dbReference type="EMBL" id="PFDW01000042">
    <property type="protein sequence ID" value="PJE58219.1"/>
    <property type="molecule type" value="Genomic_DNA"/>
</dbReference>
<protein>
    <recommendedName>
        <fullName evidence="4">AtpZ/AtpI family protein</fullName>
    </recommendedName>
</protein>
<evidence type="ECO:0000313" key="2">
    <source>
        <dbReference type="EMBL" id="PJE58219.1"/>
    </source>
</evidence>
<name>A0A2M8KE80_9BACT</name>
<dbReference type="Proteomes" id="UP000231450">
    <property type="component" value="Unassembled WGS sequence"/>
</dbReference>
<evidence type="ECO:0000256" key="1">
    <source>
        <dbReference type="SAM" id="Phobius"/>
    </source>
</evidence>
<sequence length="87" mass="10012">MINAPNDNPWWQPGLILFTRLSGWIAGPIIIAVFIGRWLDNKFHTAPWLFIIIVSSSFIISMVGLVKETMSEMKRIDNQNNKNVRNN</sequence>
<dbReference type="InterPro" id="IPR032820">
    <property type="entry name" value="ATPase_put"/>
</dbReference>
<reference evidence="3" key="1">
    <citation type="submission" date="2017-09" db="EMBL/GenBank/DDBJ databases">
        <title>Depth-based differentiation of microbial function through sediment-hosted aquifers and enrichment of novel symbionts in the deep terrestrial subsurface.</title>
        <authorList>
            <person name="Probst A.J."/>
            <person name="Ladd B."/>
            <person name="Jarett J.K."/>
            <person name="Geller-Mcgrath D.E."/>
            <person name="Sieber C.M.K."/>
            <person name="Emerson J.B."/>
            <person name="Anantharaman K."/>
            <person name="Thomas B.C."/>
            <person name="Malmstrom R."/>
            <person name="Stieglmeier M."/>
            <person name="Klingl A."/>
            <person name="Woyke T."/>
            <person name="Ryan C.M."/>
            <person name="Banfield J.F."/>
        </authorList>
    </citation>
    <scope>NUCLEOTIDE SEQUENCE [LARGE SCALE GENOMIC DNA]</scope>
</reference>
<evidence type="ECO:0000313" key="3">
    <source>
        <dbReference type="Proteomes" id="UP000231450"/>
    </source>
</evidence>
<keyword evidence="1" id="KW-1133">Transmembrane helix</keyword>
<proteinExistence type="predicted"/>
<feature type="transmembrane region" description="Helical" evidence="1">
    <location>
        <begin position="45"/>
        <end position="66"/>
    </location>
</feature>
<keyword evidence="1" id="KW-0812">Transmembrane</keyword>
<accession>A0A2M8KE80</accession>
<comment type="caution">
    <text evidence="2">The sequence shown here is derived from an EMBL/GenBank/DDBJ whole genome shotgun (WGS) entry which is preliminary data.</text>
</comment>
<evidence type="ECO:0008006" key="4">
    <source>
        <dbReference type="Google" id="ProtNLM"/>
    </source>
</evidence>
<organism evidence="2 3">
    <name type="scientific">Candidatus Portnoybacteria bacterium CG10_big_fil_rev_8_21_14_0_10_36_7</name>
    <dbReference type="NCBI Taxonomy" id="1974812"/>
    <lineage>
        <taxon>Bacteria</taxon>
        <taxon>Candidatus Portnoyibacteriota</taxon>
    </lineage>
</organism>
<gene>
    <name evidence="2" type="ORF">COU81_01830</name>
</gene>
<dbReference type="Pfam" id="PF09527">
    <property type="entry name" value="ATPase_gene1"/>
    <property type="match status" value="1"/>
</dbReference>
<dbReference type="AlphaFoldDB" id="A0A2M8KE80"/>
<feature type="transmembrane region" description="Helical" evidence="1">
    <location>
        <begin position="21"/>
        <end position="39"/>
    </location>
</feature>
<keyword evidence="1" id="KW-0472">Membrane</keyword>